<evidence type="ECO:0000256" key="5">
    <source>
        <dbReference type="ARBA" id="ARBA00023136"/>
    </source>
</evidence>
<dbReference type="PANTHER" id="PTHR30618">
    <property type="entry name" value="NCS1 FAMILY PURINE/PYRIMIDINE TRANSPORTER"/>
    <property type="match status" value="1"/>
</dbReference>
<dbReference type="AlphaFoldDB" id="A0A1Q5UNS2"/>
<proteinExistence type="inferred from homology"/>
<dbReference type="GO" id="GO:0015205">
    <property type="term" value="F:nucleobase transmembrane transporter activity"/>
    <property type="evidence" value="ECO:0007669"/>
    <property type="project" value="TreeGrafter"/>
</dbReference>
<feature type="transmembrane region" description="Helical" evidence="7">
    <location>
        <begin position="448"/>
        <end position="467"/>
    </location>
</feature>
<evidence type="ECO:0000256" key="2">
    <source>
        <dbReference type="ARBA" id="ARBA00008974"/>
    </source>
</evidence>
<keyword evidence="4 7" id="KW-1133">Transmembrane helix</keyword>
<evidence type="ECO:0000256" key="7">
    <source>
        <dbReference type="SAM" id="Phobius"/>
    </source>
</evidence>
<protein>
    <recommendedName>
        <fullName evidence="8">CREG-like beta-barrel domain-containing protein</fullName>
    </recommendedName>
</protein>
<dbReference type="Gene3D" id="1.10.4160.10">
    <property type="entry name" value="Hydantoin permease"/>
    <property type="match status" value="1"/>
</dbReference>
<feature type="transmembrane region" description="Helical" evidence="7">
    <location>
        <begin position="539"/>
        <end position="557"/>
    </location>
</feature>
<feature type="transmembrane region" description="Helical" evidence="7">
    <location>
        <begin position="660"/>
        <end position="678"/>
    </location>
</feature>
<accession>A0A1Q5UNS2</accession>
<dbReference type="FunFam" id="1.10.4160.10:FF:000001">
    <property type="entry name" value="Uracil permease, putative"/>
    <property type="match status" value="1"/>
</dbReference>
<feature type="domain" description="CREG-like beta-barrel" evidence="8">
    <location>
        <begin position="1"/>
        <end position="183"/>
    </location>
</feature>
<evidence type="ECO:0000313" key="9">
    <source>
        <dbReference type="EMBL" id="OKP14116.1"/>
    </source>
</evidence>
<feature type="transmembrane region" description="Helical" evidence="7">
    <location>
        <begin position="498"/>
        <end position="518"/>
    </location>
</feature>
<name>A0A1Q5UNS2_9EURO</name>
<feature type="region of interest" description="Disordered" evidence="6">
    <location>
        <begin position="707"/>
        <end position="730"/>
    </location>
</feature>
<evidence type="ECO:0000313" key="10">
    <source>
        <dbReference type="Proteomes" id="UP000186955"/>
    </source>
</evidence>
<evidence type="ECO:0000259" key="8">
    <source>
        <dbReference type="Pfam" id="PF13883"/>
    </source>
</evidence>
<dbReference type="SUPFAM" id="SSF50475">
    <property type="entry name" value="FMN-binding split barrel"/>
    <property type="match status" value="1"/>
</dbReference>
<gene>
    <name evidence="9" type="ORF">PENSUB_222</name>
</gene>
<keyword evidence="3 7" id="KW-0812">Transmembrane</keyword>
<dbReference type="EMBL" id="MNBE01000119">
    <property type="protein sequence ID" value="OKP14116.1"/>
    <property type="molecule type" value="Genomic_DNA"/>
</dbReference>
<keyword evidence="10" id="KW-1185">Reference proteome</keyword>
<evidence type="ECO:0000256" key="6">
    <source>
        <dbReference type="SAM" id="MobiDB-lite"/>
    </source>
</evidence>
<comment type="subcellular location">
    <subcellularLocation>
        <location evidence="1">Membrane</location>
        <topology evidence="1">Multi-pass membrane protein</topology>
    </subcellularLocation>
</comment>
<dbReference type="InterPro" id="IPR045225">
    <property type="entry name" value="Uracil/uridine/allantoin_perm"/>
</dbReference>
<feature type="transmembrane region" description="Helical" evidence="7">
    <location>
        <begin position="620"/>
        <end position="640"/>
    </location>
</feature>
<reference evidence="9 10" key="1">
    <citation type="submission" date="2016-10" db="EMBL/GenBank/DDBJ databases">
        <title>Genome sequence of the ascomycete fungus Penicillium subrubescens.</title>
        <authorList>
            <person name="De Vries R.P."/>
            <person name="Peng M."/>
            <person name="Dilokpimol A."/>
            <person name="Hilden K."/>
            <person name="Makela M.R."/>
            <person name="Grigoriev I."/>
            <person name="Riley R."/>
            <person name="Granchi Z."/>
        </authorList>
    </citation>
    <scope>NUCLEOTIDE SEQUENCE [LARGE SCALE GENOMIC DNA]</scope>
    <source>
        <strain evidence="9 10">CBS 132785</strain>
    </source>
</reference>
<dbReference type="InterPro" id="IPR055343">
    <property type="entry name" value="CREG_beta-barrel"/>
</dbReference>
<keyword evidence="5 7" id="KW-0472">Membrane</keyword>
<dbReference type="GO" id="GO:0005886">
    <property type="term" value="C:plasma membrane"/>
    <property type="evidence" value="ECO:0007669"/>
    <property type="project" value="TreeGrafter"/>
</dbReference>
<dbReference type="PANTHER" id="PTHR30618:SF0">
    <property type="entry name" value="PURINE-URACIL PERMEASE NCS1"/>
    <property type="match status" value="1"/>
</dbReference>
<feature type="transmembrane region" description="Helical" evidence="7">
    <location>
        <begin position="339"/>
        <end position="360"/>
    </location>
</feature>
<sequence>MARRLLALSPSGVISTTFPSQIPAWSRTPAEVAGLPIGLREYIADCDGILPEDLSHGDNGDPTILALRIATTFRNTGAGSNLSLEIDWWDHLSEAGAVYPGLPPSPAALPRVTLFGYLDTLPELSGIAAVNLENCFLRSHPDAKYWLPGTPGSPHASFWARLVVTQVYWIGGFGDVQQIGWMNITEWKGIRRDGSVAGVGDGRGWEDVRLPGEKHPAHAYWISDAFNAATWQFASSIIAVGLTYREALAIVAISFLIISFVIAGNGAVGAIYHVPFPVIARASWGFWGSYIAIISRLILAVFWFAIQNVNGGNSVRVMIGAIWPSYLDLHNDIPASQGITTNGMVAFLIFWIFQFPFLCMHPNKLRWLFTIKSIVVPIAWIAILIWAFVAEKGGGGIFAQQKATVSGSKYSWLFLANMTSVLGNYATLSVNQSDFSRYSRINPRWQLLYIPLLPIIFTFISFIGIAASSAGQAHYNLSSIPWDPNELISLWPNRACRFFGAASFAIASLGVNISANSLSAANDFTALAPQVLNIRRGQILCALLSWALVPWKILASADNFLSFMSAYAIFLGPIAAIMLFDFWVVNRAKYDCLALYQPLNPIYRYVCTVPFMTGKTIWGVNWRALVSFIVGVVPSLPGLINAVNPKVDVGEGVHPYQFGWLLGFSATALVYLALSWLFPVKETQIPRAVFPDEIYDERAVVVEGLETDSSEHMSATSQGEKMAAESGKVV</sequence>
<dbReference type="Gene3D" id="2.30.110.10">
    <property type="entry name" value="Electron Transport, Fmn-binding Protein, Chain A"/>
    <property type="match status" value="1"/>
</dbReference>
<feature type="transmembrane region" description="Helical" evidence="7">
    <location>
        <begin position="247"/>
        <end position="272"/>
    </location>
</feature>
<feature type="transmembrane region" description="Helical" evidence="7">
    <location>
        <begin position="563"/>
        <end position="585"/>
    </location>
</feature>
<organism evidence="9 10">
    <name type="scientific">Penicillium subrubescens</name>
    <dbReference type="NCBI Taxonomy" id="1316194"/>
    <lineage>
        <taxon>Eukaryota</taxon>
        <taxon>Fungi</taxon>
        <taxon>Dikarya</taxon>
        <taxon>Ascomycota</taxon>
        <taxon>Pezizomycotina</taxon>
        <taxon>Eurotiomycetes</taxon>
        <taxon>Eurotiomycetidae</taxon>
        <taxon>Eurotiales</taxon>
        <taxon>Aspergillaceae</taxon>
        <taxon>Penicillium</taxon>
    </lineage>
</organism>
<dbReference type="InterPro" id="IPR001248">
    <property type="entry name" value="Pur-cyt_permease"/>
</dbReference>
<dbReference type="Pfam" id="PF13883">
    <property type="entry name" value="CREG_beta-barrel"/>
    <property type="match status" value="1"/>
</dbReference>
<feature type="transmembrane region" description="Helical" evidence="7">
    <location>
        <begin position="410"/>
        <end position="428"/>
    </location>
</feature>
<dbReference type="Proteomes" id="UP000186955">
    <property type="component" value="Unassembled WGS sequence"/>
</dbReference>
<comment type="caution">
    <text evidence="9">The sequence shown here is derived from an EMBL/GenBank/DDBJ whole genome shotgun (WGS) entry which is preliminary data.</text>
</comment>
<dbReference type="InterPro" id="IPR012349">
    <property type="entry name" value="Split_barrel_FMN-bd"/>
</dbReference>
<comment type="similarity">
    <text evidence="2">Belongs to the purine-cytosine permease (2.A.39) family.</text>
</comment>
<evidence type="ECO:0000256" key="1">
    <source>
        <dbReference type="ARBA" id="ARBA00004141"/>
    </source>
</evidence>
<evidence type="ECO:0000256" key="4">
    <source>
        <dbReference type="ARBA" id="ARBA00022989"/>
    </source>
</evidence>
<dbReference type="CDD" id="cd11482">
    <property type="entry name" value="SLC-NCS1sbd_NRT1-like"/>
    <property type="match status" value="1"/>
</dbReference>
<feature type="transmembrane region" description="Helical" evidence="7">
    <location>
        <begin position="367"/>
        <end position="390"/>
    </location>
</feature>
<dbReference type="Pfam" id="PF02133">
    <property type="entry name" value="Transp_cyt_pur"/>
    <property type="match status" value="1"/>
</dbReference>
<feature type="transmembrane region" description="Helical" evidence="7">
    <location>
        <begin position="284"/>
        <end position="306"/>
    </location>
</feature>
<evidence type="ECO:0000256" key="3">
    <source>
        <dbReference type="ARBA" id="ARBA00022692"/>
    </source>
</evidence>